<evidence type="ECO:0000256" key="2">
    <source>
        <dbReference type="ARBA" id="ARBA00007524"/>
    </source>
</evidence>
<dbReference type="STRING" id="118062.MCBB_1925"/>
<feature type="transmembrane region" description="Helical" evidence="6">
    <location>
        <begin position="111"/>
        <end position="132"/>
    </location>
</feature>
<name>A0A1D3L4F2_9EURY</name>
<evidence type="ECO:0000256" key="5">
    <source>
        <dbReference type="ARBA" id="ARBA00023136"/>
    </source>
</evidence>
<dbReference type="InterPro" id="IPR038330">
    <property type="entry name" value="TspO/MBR-related_sf"/>
</dbReference>
<dbReference type="GO" id="GO:0033013">
    <property type="term" value="P:tetrapyrrole metabolic process"/>
    <property type="evidence" value="ECO:0007669"/>
    <property type="project" value="UniProtKB-ARBA"/>
</dbReference>
<dbReference type="GO" id="GO:0016020">
    <property type="term" value="C:membrane"/>
    <property type="evidence" value="ECO:0007669"/>
    <property type="project" value="UniProtKB-SubCell"/>
</dbReference>
<dbReference type="PIRSF" id="PIRSF005859">
    <property type="entry name" value="PBR"/>
    <property type="match status" value="1"/>
</dbReference>
<dbReference type="Proteomes" id="UP000094707">
    <property type="component" value="Chromosome I"/>
</dbReference>
<evidence type="ECO:0000313" key="8">
    <source>
        <dbReference type="Proteomes" id="UP000094707"/>
    </source>
</evidence>
<keyword evidence="4 6" id="KW-1133">Transmembrane helix</keyword>
<dbReference type="RefSeq" id="WP_071907534.1">
    <property type="nucleotide sequence ID" value="NZ_LT607756.1"/>
</dbReference>
<reference evidence="7 8" key="1">
    <citation type="submission" date="2016-08" db="EMBL/GenBank/DDBJ databases">
        <authorList>
            <person name="Seilhamer J.J."/>
        </authorList>
    </citation>
    <scope>NUCLEOTIDE SEQUENCE [LARGE SCALE GENOMIC DNA]</scope>
    <source>
        <strain evidence="7">Buetzberg</strain>
    </source>
</reference>
<dbReference type="PANTHER" id="PTHR10057:SF0">
    <property type="entry name" value="TRANSLOCATOR PROTEIN"/>
    <property type="match status" value="1"/>
</dbReference>
<sequence length="162" mass="18129">MEGFKMKEIPMLAGSILIVLFAGFLGSQATISQIPVWYASLAKPLWAPPNWVFGPVWTTLYLLMGIALFLVLRSGWQRKDVKFAVLIFAVQLALNVLWSVVFFSFHSLLGAFGVILVLWLAILANIIAFYVISKPAGMLLIPYIVWVSIASYLNYTVYLLNP</sequence>
<gene>
    <name evidence="7" type="primary">crtK-2</name>
    <name evidence="7" type="ORF">MCBB_1925</name>
</gene>
<evidence type="ECO:0000313" key="7">
    <source>
        <dbReference type="EMBL" id="SCG86473.1"/>
    </source>
</evidence>
<keyword evidence="5 6" id="KW-0472">Membrane</keyword>
<evidence type="ECO:0000256" key="1">
    <source>
        <dbReference type="ARBA" id="ARBA00004141"/>
    </source>
</evidence>
<evidence type="ECO:0000256" key="6">
    <source>
        <dbReference type="SAM" id="Phobius"/>
    </source>
</evidence>
<feature type="transmembrane region" description="Helical" evidence="6">
    <location>
        <begin position="84"/>
        <end position="105"/>
    </location>
</feature>
<evidence type="ECO:0000256" key="3">
    <source>
        <dbReference type="ARBA" id="ARBA00022692"/>
    </source>
</evidence>
<dbReference type="Gene3D" id="1.20.1260.100">
    <property type="entry name" value="TspO/MBR protein"/>
    <property type="match status" value="1"/>
</dbReference>
<dbReference type="Pfam" id="PF03073">
    <property type="entry name" value="TspO_MBR"/>
    <property type="match status" value="1"/>
</dbReference>
<dbReference type="FunFam" id="1.20.1260.100:FF:000001">
    <property type="entry name" value="translocator protein 2"/>
    <property type="match status" value="1"/>
</dbReference>
<dbReference type="InterPro" id="IPR004307">
    <property type="entry name" value="TspO_MBR"/>
</dbReference>
<proteinExistence type="inferred from homology"/>
<dbReference type="OrthoDB" id="212929at2157"/>
<dbReference type="KEGG" id="mcub:MCBB_1925"/>
<accession>A0A1D3L4F2</accession>
<comment type="similarity">
    <text evidence="2">Belongs to the TspO/BZRP family.</text>
</comment>
<organism evidence="7 8">
    <name type="scientific">Methanobacterium congolense</name>
    <dbReference type="NCBI Taxonomy" id="118062"/>
    <lineage>
        <taxon>Archaea</taxon>
        <taxon>Methanobacteriati</taxon>
        <taxon>Methanobacteriota</taxon>
        <taxon>Methanomada group</taxon>
        <taxon>Methanobacteria</taxon>
        <taxon>Methanobacteriales</taxon>
        <taxon>Methanobacteriaceae</taxon>
        <taxon>Methanobacterium</taxon>
    </lineage>
</organism>
<dbReference type="CDD" id="cd15904">
    <property type="entry name" value="TSPO_MBR"/>
    <property type="match status" value="1"/>
</dbReference>
<dbReference type="GeneID" id="30412763"/>
<dbReference type="AlphaFoldDB" id="A0A1D3L4F2"/>
<keyword evidence="3 6" id="KW-0812">Transmembrane</keyword>
<feature type="transmembrane region" description="Helical" evidence="6">
    <location>
        <begin position="53"/>
        <end position="72"/>
    </location>
</feature>
<protein>
    <submittedName>
        <fullName evidence="7">Tryptophan-rich protein TspO</fullName>
    </submittedName>
</protein>
<comment type="subcellular location">
    <subcellularLocation>
        <location evidence="1">Membrane</location>
        <topology evidence="1">Multi-pass membrane protein</topology>
    </subcellularLocation>
</comment>
<dbReference type="EMBL" id="LT607756">
    <property type="protein sequence ID" value="SCG86473.1"/>
    <property type="molecule type" value="Genomic_DNA"/>
</dbReference>
<feature type="transmembrane region" description="Helical" evidence="6">
    <location>
        <begin position="139"/>
        <end position="160"/>
    </location>
</feature>
<evidence type="ECO:0000256" key="4">
    <source>
        <dbReference type="ARBA" id="ARBA00022989"/>
    </source>
</evidence>
<dbReference type="PANTHER" id="PTHR10057">
    <property type="entry name" value="PERIPHERAL-TYPE BENZODIAZEPINE RECEPTOR"/>
    <property type="match status" value="1"/>
</dbReference>
<keyword evidence="8" id="KW-1185">Reference proteome</keyword>
<dbReference type="PATRIC" id="fig|129848.4.peg.1973"/>